<feature type="domain" description="FERM" evidence="16">
    <location>
        <begin position="4"/>
        <end position="302"/>
    </location>
</feature>
<dbReference type="SMART" id="SM00209">
    <property type="entry name" value="TSP1"/>
    <property type="match status" value="1"/>
</dbReference>
<dbReference type="GO" id="GO:0030182">
    <property type="term" value="P:neuron differentiation"/>
    <property type="evidence" value="ECO:0007669"/>
    <property type="project" value="UniProtKB-ARBA"/>
</dbReference>
<dbReference type="PROSITE" id="PS50057">
    <property type="entry name" value="FERM_3"/>
    <property type="match status" value="1"/>
</dbReference>
<keyword evidence="3 11" id="KW-0420">Kringle</keyword>
<dbReference type="InterPro" id="IPR013783">
    <property type="entry name" value="Ig-like_fold"/>
</dbReference>
<dbReference type="CDD" id="cd00108">
    <property type="entry name" value="KR"/>
    <property type="match status" value="2"/>
</dbReference>
<evidence type="ECO:0000256" key="3">
    <source>
        <dbReference type="ARBA" id="ARBA00022572"/>
    </source>
</evidence>
<evidence type="ECO:0000256" key="5">
    <source>
        <dbReference type="ARBA" id="ARBA00022737"/>
    </source>
</evidence>
<feature type="transmembrane region" description="Helical" evidence="13">
    <location>
        <begin position="1715"/>
        <end position="1738"/>
    </location>
</feature>
<dbReference type="PROSITE" id="PS50835">
    <property type="entry name" value="IG_LIKE"/>
    <property type="match status" value="1"/>
</dbReference>
<feature type="domain" description="Ig-like" evidence="18">
    <location>
        <begin position="1492"/>
        <end position="1592"/>
    </location>
</feature>
<feature type="domain" description="SH2" evidence="14">
    <location>
        <begin position="321"/>
        <end position="418"/>
    </location>
</feature>
<dbReference type="InterPro" id="IPR019748">
    <property type="entry name" value="FERM_central"/>
</dbReference>
<dbReference type="GO" id="GO:0005829">
    <property type="term" value="C:cytosol"/>
    <property type="evidence" value="ECO:0007669"/>
    <property type="project" value="TreeGrafter"/>
</dbReference>
<dbReference type="PROSITE" id="PS50092">
    <property type="entry name" value="TSP1"/>
    <property type="match status" value="1"/>
</dbReference>
<dbReference type="PROSITE" id="PS50011">
    <property type="entry name" value="PROTEIN_KINASE_DOM"/>
    <property type="match status" value="1"/>
</dbReference>
<dbReference type="InterPro" id="IPR041381">
    <property type="entry name" value="JAK1-3/TYK2_PHL_dom"/>
</dbReference>
<accession>A0AA38I6Q2</accession>
<dbReference type="GO" id="GO:0009887">
    <property type="term" value="P:animal organ morphogenesis"/>
    <property type="evidence" value="ECO:0007669"/>
    <property type="project" value="UniProtKB-ARBA"/>
</dbReference>
<dbReference type="InterPro" id="IPR011009">
    <property type="entry name" value="Kinase-like_dom_sf"/>
</dbReference>
<dbReference type="GO" id="GO:0016020">
    <property type="term" value="C:membrane"/>
    <property type="evidence" value="ECO:0007669"/>
    <property type="project" value="UniProtKB-SubCell"/>
</dbReference>
<dbReference type="FunFam" id="2.40.20.10:FF:000076">
    <property type="entry name" value="Uncharacterized protein"/>
    <property type="match status" value="1"/>
</dbReference>
<dbReference type="Gene3D" id="2.40.20.10">
    <property type="entry name" value="Plasminogen Kringle 4"/>
    <property type="match status" value="4"/>
</dbReference>
<keyword evidence="5" id="KW-0677">Repeat</keyword>
<dbReference type="Gene3D" id="1.10.510.10">
    <property type="entry name" value="Transferase(Phosphotransferase) domain 1"/>
    <property type="match status" value="1"/>
</dbReference>
<keyword evidence="7 12" id="KW-0727">SH2 domain</keyword>
<dbReference type="InterPro" id="IPR000719">
    <property type="entry name" value="Prot_kinase_dom"/>
</dbReference>
<dbReference type="Gene3D" id="2.20.100.10">
    <property type="entry name" value="Thrombospondin type-1 (TSP1) repeat"/>
    <property type="match status" value="1"/>
</dbReference>
<dbReference type="GO" id="GO:0004715">
    <property type="term" value="F:non-membrane spanning protein tyrosine kinase activity"/>
    <property type="evidence" value="ECO:0007669"/>
    <property type="project" value="TreeGrafter"/>
</dbReference>
<dbReference type="InterPro" id="IPR036179">
    <property type="entry name" value="Ig-like_dom_sf"/>
</dbReference>
<dbReference type="CDD" id="cd13196">
    <property type="entry name" value="FERM_C_JAK"/>
    <property type="match status" value="1"/>
</dbReference>
<dbReference type="InterPro" id="IPR038178">
    <property type="entry name" value="Kringle_sf"/>
</dbReference>
<dbReference type="InterPro" id="IPR018056">
    <property type="entry name" value="Kringle_CS"/>
</dbReference>
<organism evidence="19 20">
    <name type="scientific">Zophobas morio</name>
    <dbReference type="NCBI Taxonomy" id="2755281"/>
    <lineage>
        <taxon>Eukaryota</taxon>
        <taxon>Metazoa</taxon>
        <taxon>Ecdysozoa</taxon>
        <taxon>Arthropoda</taxon>
        <taxon>Hexapoda</taxon>
        <taxon>Insecta</taxon>
        <taxon>Pterygota</taxon>
        <taxon>Neoptera</taxon>
        <taxon>Endopterygota</taxon>
        <taxon>Coleoptera</taxon>
        <taxon>Polyphaga</taxon>
        <taxon>Cucujiformia</taxon>
        <taxon>Tenebrionidae</taxon>
        <taxon>Zophobas</taxon>
    </lineage>
</organism>
<keyword evidence="4" id="KW-0808">Transferase</keyword>
<dbReference type="PANTHER" id="PTHR45807">
    <property type="entry name" value="TYROSINE-PROTEIN KINASE HOPSCOTCH"/>
    <property type="match status" value="1"/>
</dbReference>
<evidence type="ECO:0000256" key="2">
    <source>
        <dbReference type="ARBA" id="ARBA00022553"/>
    </source>
</evidence>
<evidence type="ECO:0000256" key="8">
    <source>
        <dbReference type="ARBA" id="ARBA00023137"/>
    </source>
</evidence>
<evidence type="ECO:0008006" key="21">
    <source>
        <dbReference type="Google" id="ProtNLM"/>
    </source>
</evidence>
<dbReference type="SUPFAM" id="SSF48726">
    <property type="entry name" value="Immunoglobulin"/>
    <property type="match status" value="1"/>
</dbReference>
<dbReference type="EMBL" id="JALNTZ010000006">
    <property type="protein sequence ID" value="KAJ3649196.1"/>
    <property type="molecule type" value="Genomic_DNA"/>
</dbReference>
<dbReference type="SMART" id="SM00130">
    <property type="entry name" value="KR"/>
    <property type="match status" value="4"/>
</dbReference>
<keyword evidence="6" id="KW-0418">Kinase</keyword>
<comment type="caution">
    <text evidence="19">The sequence shown here is derived from an EMBL/GenBank/DDBJ whole genome shotgun (WGS) entry which is preliminary data.</text>
</comment>
<keyword evidence="13" id="KW-1133">Transmembrane helix</keyword>
<evidence type="ECO:0000256" key="6">
    <source>
        <dbReference type="ARBA" id="ARBA00022777"/>
    </source>
</evidence>
<evidence type="ECO:0000259" key="14">
    <source>
        <dbReference type="PROSITE" id="PS50001"/>
    </source>
</evidence>
<dbReference type="InterPro" id="IPR000980">
    <property type="entry name" value="SH2"/>
</dbReference>
<proteinExistence type="predicted"/>
<dbReference type="CDD" id="cd14473">
    <property type="entry name" value="FERM_B-lobe"/>
    <property type="match status" value="1"/>
</dbReference>
<keyword evidence="13" id="KW-0472">Membrane</keyword>
<dbReference type="GO" id="GO:0007259">
    <property type="term" value="P:cell surface receptor signaling pathway via JAK-STAT"/>
    <property type="evidence" value="ECO:0007669"/>
    <property type="project" value="TreeGrafter"/>
</dbReference>
<dbReference type="PROSITE" id="PS00021">
    <property type="entry name" value="KRINGLE_1"/>
    <property type="match status" value="2"/>
</dbReference>
<keyword evidence="8" id="KW-0829">Tyrosine-protein kinase</keyword>
<feature type="domain" description="Kringle" evidence="17">
    <location>
        <begin position="549"/>
        <end position="640"/>
    </location>
</feature>
<dbReference type="InterPro" id="IPR007110">
    <property type="entry name" value="Ig-like_dom"/>
</dbReference>
<dbReference type="SUPFAM" id="SSF55550">
    <property type="entry name" value="SH2 domain"/>
    <property type="match status" value="1"/>
</dbReference>
<dbReference type="GO" id="GO:0035556">
    <property type="term" value="P:intracellular signal transduction"/>
    <property type="evidence" value="ECO:0007669"/>
    <property type="project" value="TreeGrafter"/>
</dbReference>
<dbReference type="SMART" id="SM00295">
    <property type="entry name" value="B41"/>
    <property type="match status" value="1"/>
</dbReference>
<dbReference type="InterPro" id="IPR051286">
    <property type="entry name" value="JAK"/>
</dbReference>
<dbReference type="InterPro" id="IPR013806">
    <property type="entry name" value="Kringle-like"/>
</dbReference>
<gene>
    <name evidence="19" type="ORF">Zmor_020951</name>
</gene>
<evidence type="ECO:0000256" key="9">
    <source>
        <dbReference type="ARBA" id="ARBA00023157"/>
    </source>
</evidence>
<evidence type="ECO:0000313" key="20">
    <source>
        <dbReference type="Proteomes" id="UP001168821"/>
    </source>
</evidence>
<dbReference type="GO" id="GO:0002009">
    <property type="term" value="P:morphogenesis of an epithelium"/>
    <property type="evidence" value="ECO:0007669"/>
    <property type="project" value="UniProtKB-ARBA"/>
</dbReference>
<comment type="caution">
    <text evidence="11">Lacks conserved residue(s) required for the propagation of feature annotation.</text>
</comment>
<sequence length="1896" mass="217709">MSEPHVKVNTVLDNRVFDVPYSPSTTAEDICVYVCKQLGISPITRHLFALRITGKQNFLRPSSLFTEKYTQFDLRIRFKVPIVHKLRKIDERTYDYYFHQARTDVLENKIPDIVYEKYRRELVGLGITDMYRVMLEKDIPRETVENEYKKYIPKEVLKRHSFFIKKPIHDTLGKLQKSVHDAKYVKAEYLKQLDIIAPEYLSEVYKAVTDEDGAVCSVFIKTTPNHPTEPGIKYCMESKKEQWIQVCTIEELGFISIRDEDGTVEISRKNGIPFYLKFSNLQTMFSFISLLDGYYRLTCKWTFNICKDVPTPSLQKLYSMKCHGPVGGEFSYAKLEEKRSNRPGCFIIRESAVKYNDYYIDVCTKDSLKPKTYKLERISGDEFIFNDDLTRYKSIPQLVAAYNDPNGAIFLQECLPPSEYDTSPLLLCQSDNLPGDSVTDTSAVNNLMPSAPMCINCKNLQVFKGLEYLGDIAKTESWIRCQSWTSNSPHAIPATIIDDNFPEHSRKKAKNYCRNPTKDPNGPWCYSMSLDLKYDTCGIPLCSVTDCKITGPGMEYAGDYKKGLSDRKCLKWNKDRSKVKDKGEYVSYDKFKKTRFPEGDVSKAKKYCRNPNGDVGGPWCFVENEDTDEIEKEYCDIPFCQISDCEVFTRNTPNYTHFTDFNNTLSQFSFGVKLWDSDAYSNANATLTLSVVALPVTGQEMRDLGTGLEIFLSNKGSALTFGNKDTPEYEDTPGILKSTSFTMFTLSWTAPFITLSYEGQIKPIFLAEYRTKKNLLGERKNKFDFYSAQGTKVMWTFPFCMDDFGCDVQTTTGPQWQQFWPLRSSEVGQELSFQLRAFHSAYLLFVPSPAVDYPSVKFMLQHDNQMSRITVNVNKNSEVVVKELELPAILDYWNWHEFSIAFFADTMQFYWTKSEGTNMIFEIQHVLFKNVLWFSPSSNSIAHWTFFCVPPEVSKPPAPLLPECALNREEGDYKGTQDVTSEGMACLPWSSTKMVPEEGNDFPENSSLKAWNYCRDPSQEKRGTYCYTFNRYKTIEKSYCHLRKCKSEDCKMAGSGNDYVGTLSTTRSNRSCEYWFSNATVHPVEQQYLSETLYADLFLNYTENHCRNPARDMGGSWCYTNDADVDKDMCNVRDCDRPEENIIILGGATAGRKIYILPQWKITGLEFGIKQWNPDVTEGIQFNFYPRQGNNKFELVMAANGNEKMFLYYKNNIIKQKTLIHLIGSGKWTDFWLLMRKGEISIGFKGVPNSFFEYISDEVFDPMFLSFGTVEGNPIGFFLQSDQCYTENVTSSDFTKTMPIGLWSTTQNPIYRNFSLLIRGDGIVVLPLMTLPSILLPYNLKIDPRKKEISISHDNNVLERHPVNEGVFTHDKWSHFLISFNENYLNVTKENQTVFMFYSMKPLLFYWFSFGVEAGWAIWSVNCEELDLDGPPRDGGWSAWSPWHCTVKCGGGEGFRTRNCTNPKPNIWGRLCPGSHKATGICNDFVCGDVSPTTLEKIRGRLQTHQFSFVVNEGKSLVLENDHEMLKIIVKESPDAYYEWTLNGVFIHPEENRVVHQGDDLVVRNVDVGDSGVYVCMLYRVNKKRVVLKVISVAVVSEDYTIKTRATRSTTISCKSVVLGYIYSDLSLKLYLNDEVYKDFGTTMLAAVNSEFFDNLNMSHTGDWKCVVEQKDLKLSWVTNYLRMEVKKAPNFYTNLMEDNLTRPLFGWLSTEENVFYALVAIVVFVVISVVLFLIMYFKFCQKKDGSRGITMTYRSMWKITKGKKIEVAMKVLKQEVCEKYSKEFLELAGQYAYLQSSAIVRLFGITLSSNVSLVLEYFRLGPLDEYLQDNKGLMKKVDLIEAASNLATALWHLKENGIVHGNIRCRKLMVSVHDENSFTVKLTDPGIHISYASKE</sequence>
<dbReference type="SUPFAM" id="SSF57440">
    <property type="entry name" value="Kringle-like"/>
    <property type="match status" value="4"/>
</dbReference>
<keyword evidence="20" id="KW-1185">Reference proteome</keyword>
<keyword evidence="9" id="KW-1015">Disulfide bond</keyword>
<evidence type="ECO:0000256" key="1">
    <source>
        <dbReference type="ARBA" id="ARBA00004167"/>
    </source>
</evidence>
<dbReference type="InterPro" id="IPR041155">
    <property type="entry name" value="FERM_F1"/>
</dbReference>
<dbReference type="Pfam" id="PF18379">
    <property type="entry name" value="FERM_F1"/>
    <property type="match status" value="1"/>
</dbReference>
<dbReference type="PROSITE" id="PS50070">
    <property type="entry name" value="KRINGLE_2"/>
    <property type="match status" value="4"/>
</dbReference>
<evidence type="ECO:0000256" key="13">
    <source>
        <dbReference type="SAM" id="Phobius"/>
    </source>
</evidence>
<keyword evidence="2" id="KW-0597">Phosphoprotein</keyword>
<name>A0AA38I6Q2_9CUCU</name>
<dbReference type="Gene3D" id="2.60.40.10">
    <property type="entry name" value="Immunoglobulins"/>
    <property type="match status" value="1"/>
</dbReference>
<dbReference type="Pfam" id="PF07714">
    <property type="entry name" value="PK_Tyr_Ser-Thr"/>
    <property type="match status" value="1"/>
</dbReference>
<dbReference type="InterPro" id="IPR000299">
    <property type="entry name" value="FERM_domain"/>
</dbReference>
<dbReference type="SUPFAM" id="SSF82895">
    <property type="entry name" value="TSP-1 type 1 repeat"/>
    <property type="match status" value="1"/>
</dbReference>
<comment type="subcellular location">
    <subcellularLocation>
        <location evidence="1">Membrane</location>
        <topology evidence="1">Single-pass membrane protein</topology>
    </subcellularLocation>
</comment>
<feature type="domain" description="Kringle" evidence="17">
    <location>
        <begin position="972"/>
        <end position="1045"/>
    </location>
</feature>
<dbReference type="PANTHER" id="PTHR45807:SF7">
    <property type="entry name" value="TYROSINE-PROTEIN KINASE HOPSCOTCH"/>
    <property type="match status" value="1"/>
</dbReference>
<evidence type="ECO:0000256" key="4">
    <source>
        <dbReference type="ARBA" id="ARBA00022679"/>
    </source>
</evidence>
<dbReference type="GO" id="GO:0019221">
    <property type="term" value="P:cytokine-mediated signaling pathway"/>
    <property type="evidence" value="ECO:0007669"/>
    <property type="project" value="TreeGrafter"/>
</dbReference>
<dbReference type="Proteomes" id="UP001168821">
    <property type="component" value="Unassembled WGS sequence"/>
</dbReference>
<evidence type="ECO:0000256" key="12">
    <source>
        <dbReference type="PROSITE-ProRule" id="PRU00191"/>
    </source>
</evidence>
<dbReference type="InterPro" id="IPR001245">
    <property type="entry name" value="Ser-Thr/Tyr_kinase_cat_dom"/>
</dbReference>
<feature type="domain" description="Kringle" evidence="17">
    <location>
        <begin position="464"/>
        <end position="542"/>
    </location>
</feature>
<dbReference type="GO" id="GO:0005126">
    <property type="term" value="F:cytokine receptor binding"/>
    <property type="evidence" value="ECO:0007669"/>
    <property type="project" value="TreeGrafter"/>
</dbReference>
<feature type="domain" description="Protein kinase" evidence="15">
    <location>
        <begin position="1737"/>
        <end position="1896"/>
    </location>
</feature>
<evidence type="ECO:0000259" key="16">
    <source>
        <dbReference type="PROSITE" id="PS50057"/>
    </source>
</evidence>
<dbReference type="InterPro" id="IPR019749">
    <property type="entry name" value="Band_41_domain"/>
</dbReference>
<evidence type="ECO:0000259" key="15">
    <source>
        <dbReference type="PROSITE" id="PS50011"/>
    </source>
</evidence>
<evidence type="ECO:0000313" key="19">
    <source>
        <dbReference type="EMBL" id="KAJ3649196.1"/>
    </source>
</evidence>
<dbReference type="GO" id="GO:0071944">
    <property type="term" value="C:cell periphery"/>
    <property type="evidence" value="ECO:0007669"/>
    <property type="project" value="UniProtKB-ARBA"/>
</dbReference>
<dbReference type="InterPro" id="IPR036383">
    <property type="entry name" value="TSP1_rpt_sf"/>
</dbReference>
<dbReference type="Gene3D" id="3.30.200.20">
    <property type="entry name" value="Phosphorylase Kinase, domain 1"/>
    <property type="match status" value="1"/>
</dbReference>
<feature type="domain" description="Kringle" evidence="17">
    <location>
        <begin position="1052"/>
        <end position="1135"/>
    </location>
</feature>
<evidence type="ECO:0000256" key="10">
    <source>
        <dbReference type="ARBA" id="ARBA00023180"/>
    </source>
</evidence>
<evidence type="ECO:0000259" key="18">
    <source>
        <dbReference type="PROSITE" id="PS50835"/>
    </source>
</evidence>
<dbReference type="SUPFAM" id="SSF56112">
    <property type="entry name" value="Protein kinase-like (PK-like)"/>
    <property type="match status" value="1"/>
</dbReference>
<dbReference type="Pfam" id="PF00051">
    <property type="entry name" value="Kringle"/>
    <property type="match status" value="4"/>
</dbReference>
<evidence type="ECO:0000256" key="11">
    <source>
        <dbReference type="PROSITE-ProRule" id="PRU00121"/>
    </source>
</evidence>
<keyword evidence="10" id="KW-0325">Glycoprotein</keyword>
<evidence type="ECO:0000256" key="7">
    <source>
        <dbReference type="ARBA" id="ARBA00022999"/>
    </source>
</evidence>
<dbReference type="InterPro" id="IPR036860">
    <property type="entry name" value="SH2_dom_sf"/>
</dbReference>
<dbReference type="GO" id="GO:0005524">
    <property type="term" value="F:ATP binding"/>
    <property type="evidence" value="ECO:0007669"/>
    <property type="project" value="InterPro"/>
</dbReference>
<dbReference type="Gene3D" id="3.30.505.10">
    <property type="entry name" value="SH2 domain"/>
    <property type="match status" value="1"/>
</dbReference>
<protein>
    <recommendedName>
        <fullName evidence="21">Tyrosine-protein kinase receptor</fullName>
    </recommendedName>
</protein>
<dbReference type="PROSITE" id="PS50001">
    <property type="entry name" value="SH2"/>
    <property type="match status" value="1"/>
</dbReference>
<evidence type="ECO:0000259" key="17">
    <source>
        <dbReference type="PROSITE" id="PS50070"/>
    </source>
</evidence>
<keyword evidence="13" id="KW-0812">Transmembrane</keyword>
<dbReference type="Pfam" id="PF21990">
    <property type="entry name" value="SH2_1"/>
    <property type="match status" value="1"/>
</dbReference>
<reference evidence="19" key="1">
    <citation type="journal article" date="2023" name="G3 (Bethesda)">
        <title>Whole genome assemblies of Zophobas morio and Tenebrio molitor.</title>
        <authorList>
            <person name="Kaur S."/>
            <person name="Stinson S.A."/>
            <person name="diCenzo G.C."/>
        </authorList>
    </citation>
    <scope>NUCLEOTIDE SEQUENCE</scope>
    <source>
        <strain evidence="19">QUZm001</strain>
    </source>
</reference>
<dbReference type="InterPro" id="IPR000884">
    <property type="entry name" value="TSP1_rpt"/>
</dbReference>
<dbReference type="InterPro" id="IPR000001">
    <property type="entry name" value="Kringle"/>
</dbReference>
<dbReference type="Pfam" id="PF17887">
    <property type="entry name" value="Jak1_Phl"/>
    <property type="match status" value="1"/>
</dbReference>